<keyword evidence="1" id="KW-0732">Signal</keyword>
<feature type="chain" id="PRO_5021724347" evidence="1">
    <location>
        <begin position="26"/>
        <end position="925"/>
    </location>
</feature>
<dbReference type="EMBL" id="VBOZ01000017">
    <property type="protein sequence ID" value="TMQ64724.1"/>
    <property type="molecule type" value="Genomic_DNA"/>
</dbReference>
<sequence>MRPSAGLRATALILLLLPGARVARAAFPPLERGPGDVAPRSAILQDPANRSSTLRTYTSADTITVFNNDLEGLSSPGNEGGWTHSDQSGQPAAWNISNLYGCGSNAFWCGLVDSSWTGDPNRRGYANSWEQILENFVNLAGAASPYTLSFKVRMNVESGFDRGYVEVSHPVEGWIPLATLTGVVNDGGGTLCNTYTVTIPDSVVAASSTPHFRFRFVSDIEGSSEDGLYPAGEGWVIDDVTVKGGVSDIRFFDDMESGMGTWTRSTFPPVGDYWKIVSNPLTQQVCTTNTGKVWQVTDNVTGALVPRLDDKLLSPAVAVNRSDQVFLFFDVYRDLPFESCFYYGVTFRTRNAGAPAWSAWADPTGLLYYGSEKEWLRQTVALAGAAGVDSIQFRIGVKDYGPVYCGGSQAASGTQVLFDNFKVGVIATAGPSISVVETDLYNDTFRTTAFYGNDNFNTPRGDSVAVKVSAAKGLKSASFLYSLNNASFTSITLTKVGSGSSNNYFADVPASNYPRGTDLRYYFTATDSTNAVVTLPADALAASHYYRATILPAIQTSSGLCPDDTARILYVNATSGPDLPTGIGQSLAALGARYDRYDVNAPGSGVGNALGGGNPSSPGPVWPAVPLATLGIYKAILWDTGDRSAVTLSAQDQTLLQSWLALTGKNRGLLLAGDNIAYDLTVNGQGITNFLSCTIGATYLRDVWEDSPQDSLTPALAAGSGTRIFPEMFSIDGGCPGINRFDGLGLSSCAGSTVRQWLRYPNTYSAATERRDALGPAGGDSVRAMLLGFSLDYMTSTVRRNLFLYRTLVEEFENPSCYAATGVPVSPPAEPSGLARLYPAVPNPFNPRTMIRFELARGARTRLRIFAVDGSLVRTVVDRVYPAGEHRVYWDGQSDRGRDVGSGAYFVSLEADGIVTPGRKVILLR</sequence>
<evidence type="ECO:0000313" key="3">
    <source>
        <dbReference type="Proteomes" id="UP000317691"/>
    </source>
</evidence>
<dbReference type="Proteomes" id="UP000317691">
    <property type="component" value="Unassembled WGS sequence"/>
</dbReference>
<feature type="signal peptide" evidence="1">
    <location>
        <begin position="1"/>
        <end position="25"/>
    </location>
</feature>
<gene>
    <name evidence="2" type="ORF">E6K79_06720</name>
</gene>
<proteinExistence type="predicted"/>
<name>A0A538TM77_UNCEI</name>
<dbReference type="AlphaFoldDB" id="A0A538TM77"/>
<dbReference type="Gene3D" id="2.60.40.4070">
    <property type="match status" value="1"/>
</dbReference>
<evidence type="ECO:0000256" key="1">
    <source>
        <dbReference type="SAM" id="SignalP"/>
    </source>
</evidence>
<protein>
    <submittedName>
        <fullName evidence="2">Uncharacterized protein</fullName>
    </submittedName>
</protein>
<reference evidence="2 3" key="1">
    <citation type="journal article" date="2019" name="Nat. Microbiol.">
        <title>Mediterranean grassland soil C-N compound turnover is dependent on rainfall and depth, and is mediated by genomically divergent microorganisms.</title>
        <authorList>
            <person name="Diamond S."/>
            <person name="Andeer P.F."/>
            <person name="Li Z."/>
            <person name="Crits-Christoph A."/>
            <person name="Burstein D."/>
            <person name="Anantharaman K."/>
            <person name="Lane K.R."/>
            <person name="Thomas B.C."/>
            <person name="Pan C."/>
            <person name="Northen T.R."/>
            <person name="Banfield J.F."/>
        </authorList>
    </citation>
    <scope>NUCLEOTIDE SEQUENCE [LARGE SCALE GENOMIC DNA]</scope>
    <source>
        <strain evidence="2">WS_9</strain>
    </source>
</reference>
<accession>A0A538TM77</accession>
<evidence type="ECO:0000313" key="2">
    <source>
        <dbReference type="EMBL" id="TMQ64724.1"/>
    </source>
</evidence>
<comment type="caution">
    <text evidence="2">The sequence shown here is derived from an EMBL/GenBank/DDBJ whole genome shotgun (WGS) entry which is preliminary data.</text>
</comment>
<organism evidence="2 3">
    <name type="scientific">Eiseniibacteriota bacterium</name>
    <dbReference type="NCBI Taxonomy" id="2212470"/>
    <lineage>
        <taxon>Bacteria</taxon>
        <taxon>Candidatus Eiseniibacteriota</taxon>
    </lineage>
</organism>